<feature type="region of interest" description="Disordered" evidence="1">
    <location>
        <begin position="1"/>
        <end position="219"/>
    </location>
</feature>
<dbReference type="OrthoDB" id="5352132at2759"/>
<dbReference type="PANTHER" id="PTHR28307">
    <property type="entry name" value="PROTEIN PAL1"/>
    <property type="match status" value="1"/>
</dbReference>
<dbReference type="AlphaFoldDB" id="A0A1Y2E7W2"/>
<feature type="region of interest" description="Disordered" evidence="1">
    <location>
        <begin position="349"/>
        <end position="513"/>
    </location>
</feature>
<reference evidence="2 3" key="1">
    <citation type="submission" date="2016-07" db="EMBL/GenBank/DDBJ databases">
        <title>Pervasive Adenine N6-methylation of Active Genes in Fungi.</title>
        <authorList>
            <consortium name="DOE Joint Genome Institute"/>
            <person name="Mondo S.J."/>
            <person name="Dannebaum R.O."/>
            <person name="Kuo R.C."/>
            <person name="Labutti K."/>
            <person name="Haridas S."/>
            <person name="Kuo A."/>
            <person name="Salamov A."/>
            <person name="Ahrendt S.R."/>
            <person name="Lipzen A."/>
            <person name="Sullivan W."/>
            <person name="Andreopoulos W.B."/>
            <person name="Clum A."/>
            <person name="Lindquist E."/>
            <person name="Daum C."/>
            <person name="Ramamoorthy G.K."/>
            <person name="Gryganskyi A."/>
            <person name="Culley D."/>
            <person name="Magnuson J.K."/>
            <person name="James T.Y."/>
            <person name="O'Malley M.A."/>
            <person name="Stajich J.E."/>
            <person name="Spatafora J.W."/>
            <person name="Visel A."/>
            <person name="Grigoriev I.V."/>
        </authorList>
    </citation>
    <scope>NUCLEOTIDE SEQUENCE [LARGE SCALE GENOMIC DNA]</scope>
    <source>
        <strain evidence="2 3">CBS 129021</strain>
    </source>
</reference>
<feature type="compositionally biased region" description="Basic and acidic residues" evidence="1">
    <location>
        <begin position="183"/>
        <end position="203"/>
    </location>
</feature>
<proteinExistence type="predicted"/>
<dbReference type="InterPro" id="IPR013226">
    <property type="entry name" value="Pal1"/>
</dbReference>
<feature type="compositionally biased region" description="Pro residues" evidence="1">
    <location>
        <begin position="501"/>
        <end position="513"/>
    </location>
</feature>
<comment type="caution">
    <text evidence="2">The sequence shown here is derived from an EMBL/GenBank/DDBJ whole genome shotgun (WGS) entry which is preliminary data.</text>
</comment>
<dbReference type="FunCoup" id="A0A1Y2E7W2">
    <property type="interactions" value="195"/>
</dbReference>
<feature type="compositionally biased region" description="Basic and acidic residues" evidence="1">
    <location>
        <begin position="157"/>
        <end position="166"/>
    </location>
</feature>
<protein>
    <submittedName>
        <fullName evidence="2">Pal1 cell morphology protein-domain-containing protein</fullName>
    </submittedName>
</protein>
<gene>
    <name evidence="2" type="ORF">BCR38DRAFT_337752</name>
</gene>
<dbReference type="PANTHER" id="PTHR28307:SF2">
    <property type="entry name" value="PROTEIN PAL1"/>
    <property type="match status" value="1"/>
</dbReference>
<evidence type="ECO:0000256" key="1">
    <source>
        <dbReference type="SAM" id="MobiDB-lite"/>
    </source>
</evidence>
<dbReference type="GO" id="GO:0005737">
    <property type="term" value="C:cytoplasm"/>
    <property type="evidence" value="ECO:0007669"/>
    <property type="project" value="TreeGrafter"/>
</dbReference>
<feature type="compositionally biased region" description="Basic and acidic residues" evidence="1">
    <location>
        <begin position="426"/>
        <end position="435"/>
    </location>
</feature>
<feature type="region of interest" description="Disordered" evidence="1">
    <location>
        <begin position="232"/>
        <end position="317"/>
    </location>
</feature>
<dbReference type="EMBL" id="MCFJ01000004">
    <property type="protein sequence ID" value="ORY67651.1"/>
    <property type="molecule type" value="Genomic_DNA"/>
</dbReference>
<dbReference type="Proteomes" id="UP000193689">
    <property type="component" value="Unassembled WGS sequence"/>
</dbReference>
<accession>A0A1Y2E7W2</accession>
<sequence>GQSAGLTLNLSSNNPFRKCAASPIGLSPSSLPPTPHSPFDDPPARPVSRNPFLDPFNNPPAQRVKSPDIMSSKDTSSKTAEELFDNLLIDDGSGPKPRPGPNATREPPTRPAPGGPPRGENIPPRGRGPPPSHRPTRSREEESRRRHQAGASVGGERTLDSPDKRDKRVPRRNSESSVNAEKPVSEEEKKLRELRRREREKRYRSAKGGKLPLDPIDNLDKTGLDGTGYFHHDGPYDALRPHRNRKGSRRAPMQAFPEGSLNNSLGGSGPLNARPDHATFMGKHDDEAFKDYSKTAPRESGGAAGGAGGYDAPQRRDQVPVFDPLKRGSILHGDESMGLGTSTFLEGTPAARSAIQRRQAETAQDTFEQGLQRKKSLAQRIRGINRGPREYHSNGRMTNPDYVGPRSGDLPTGGSSTGERNPFFNEYDKNEERISVKRANNPISPMSPNNDVRGTGPGQLERRATTDASNATSPTTGAKPQGNGLLARVKSLKGGRRRPEPPQGPSPAPGTAA</sequence>
<dbReference type="Pfam" id="PF08316">
    <property type="entry name" value="Pal1"/>
    <property type="match status" value="1"/>
</dbReference>
<feature type="compositionally biased region" description="Polar residues" evidence="1">
    <location>
        <begin position="1"/>
        <end position="15"/>
    </location>
</feature>
<feature type="compositionally biased region" description="Polar residues" evidence="1">
    <location>
        <begin position="466"/>
        <end position="478"/>
    </location>
</feature>
<feature type="non-terminal residue" evidence="2">
    <location>
        <position position="1"/>
    </location>
</feature>
<feature type="compositionally biased region" description="Polar residues" evidence="1">
    <location>
        <begin position="441"/>
        <end position="452"/>
    </location>
</feature>
<feature type="compositionally biased region" description="Basic and acidic residues" evidence="1">
    <location>
        <begin position="274"/>
        <end position="297"/>
    </location>
</feature>
<dbReference type="STRING" id="1141098.A0A1Y2E7W2"/>
<dbReference type="RefSeq" id="XP_040718275.1">
    <property type="nucleotide sequence ID" value="XM_040855556.1"/>
</dbReference>
<dbReference type="InParanoid" id="A0A1Y2E7W2"/>
<name>A0A1Y2E7W2_9PEZI</name>
<organism evidence="2 3">
    <name type="scientific">Pseudomassariella vexata</name>
    <dbReference type="NCBI Taxonomy" id="1141098"/>
    <lineage>
        <taxon>Eukaryota</taxon>
        <taxon>Fungi</taxon>
        <taxon>Dikarya</taxon>
        <taxon>Ascomycota</taxon>
        <taxon>Pezizomycotina</taxon>
        <taxon>Sordariomycetes</taxon>
        <taxon>Xylariomycetidae</taxon>
        <taxon>Amphisphaeriales</taxon>
        <taxon>Pseudomassariaceae</taxon>
        <taxon>Pseudomassariella</taxon>
    </lineage>
</organism>
<dbReference type="GeneID" id="63771768"/>
<keyword evidence="3" id="KW-1185">Reference proteome</keyword>
<evidence type="ECO:0000313" key="2">
    <source>
        <dbReference type="EMBL" id="ORY67651.1"/>
    </source>
</evidence>
<evidence type="ECO:0000313" key="3">
    <source>
        <dbReference type="Proteomes" id="UP000193689"/>
    </source>
</evidence>